<evidence type="ECO:0000313" key="1">
    <source>
        <dbReference type="EMBL" id="GEN30255.1"/>
    </source>
</evidence>
<dbReference type="Pfam" id="PF06356">
    <property type="entry name" value="DUF1064"/>
    <property type="match status" value="1"/>
</dbReference>
<dbReference type="Proteomes" id="UP000321491">
    <property type="component" value="Unassembled WGS sequence"/>
</dbReference>
<proteinExistence type="predicted"/>
<evidence type="ECO:0000313" key="2">
    <source>
        <dbReference type="Proteomes" id="UP000321491"/>
    </source>
</evidence>
<gene>
    <name evidence="1" type="ORF">CQU01_04930</name>
</gene>
<dbReference type="AlphaFoldDB" id="A0A511UUG7"/>
<comment type="caution">
    <text evidence="1">The sequence shown here is derived from an EMBL/GenBank/DDBJ whole genome shotgun (WGS) entry which is preliminary data.</text>
</comment>
<reference evidence="1 2" key="1">
    <citation type="submission" date="2019-07" db="EMBL/GenBank/DDBJ databases">
        <title>Whole genome shotgun sequence of Cerasibacillus quisquiliarum NBRC 102429.</title>
        <authorList>
            <person name="Hosoyama A."/>
            <person name="Uohara A."/>
            <person name="Ohji S."/>
            <person name="Ichikawa N."/>
        </authorList>
    </citation>
    <scope>NUCLEOTIDE SEQUENCE [LARGE SCALE GENOMIC DNA]</scope>
    <source>
        <strain evidence="1 2">NBRC 102429</strain>
    </source>
</reference>
<protein>
    <recommendedName>
        <fullName evidence="3">DUF1064 domain-containing protein</fullName>
    </recommendedName>
</protein>
<dbReference type="RefSeq" id="WP_174771655.1">
    <property type="nucleotide sequence ID" value="NZ_BJXW01000007.1"/>
</dbReference>
<name>A0A511UUG7_9BACI</name>
<keyword evidence="2" id="KW-1185">Reference proteome</keyword>
<dbReference type="EMBL" id="BJXW01000007">
    <property type="protein sequence ID" value="GEN30255.1"/>
    <property type="molecule type" value="Genomic_DNA"/>
</dbReference>
<dbReference type="InterPro" id="IPR009414">
    <property type="entry name" value="DUF1064"/>
</dbReference>
<accession>A0A511UUG7</accession>
<evidence type="ECO:0008006" key="3">
    <source>
        <dbReference type="Google" id="ProtNLM"/>
    </source>
</evidence>
<sequence length="133" mass="16215">MQRMTARQYRKMSKRRSKYRNKKVQLDGHTFDSKAEARYYQELKLMERAGEILFFRLQPRYRLLDGFEKHGKKHRAIDYIADFEIHHKDGSIEVVDIKGYKTDVFRIKEKMFNKKYPHKLSILKLEKGRFVEI</sequence>
<organism evidence="1 2">
    <name type="scientific">Cerasibacillus quisquiliarum</name>
    <dbReference type="NCBI Taxonomy" id="227865"/>
    <lineage>
        <taxon>Bacteria</taxon>
        <taxon>Bacillati</taxon>
        <taxon>Bacillota</taxon>
        <taxon>Bacilli</taxon>
        <taxon>Bacillales</taxon>
        <taxon>Bacillaceae</taxon>
        <taxon>Cerasibacillus</taxon>
    </lineage>
</organism>